<protein>
    <submittedName>
        <fullName evidence="1">Uncharacterized protein</fullName>
    </submittedName>
</protein>
<name>A0A2G4YRS7_9PROT</name>
<comment type="caution">
    <text evidence="1">The sequence shown here is derived from an EMBL/GenBank/DDBJ whole genome shotgun (WGS) entry which is preliminary data.</text>
</comment>
<dbReference type="Proteomes" id="UP000229730">
    <property type="component" value="Unassembled WGS sequence"/>
</dbReference>
<reference evidence="1 2" key="1">
    <citation type="submission" date="2017-10" db="EMBL/GenBank/DDBJ databases">
        <title>Frigbacter circumglobatus gen. nov. sp. nov., isolated from sediment cultured in situ.</title>
        <authorList>
            <person name="Zhao Z."/>
        </authorList>
    </citation>
    <scope>NUCLEOTIDE SEQUENCE [LARGE SCALE GENOMIC DNA]</scope>
    <source>
        <strain evidence="1 2">ZYL</strain>
    </source>
</reference>
<dbReference type="InParanoid" id="A0A2G4YRS7"/>
<proteinExistence type="predicted"/>
<sequence length="106" mass="12065">MKSKIFKKKNILLQKRISQKLYGAYRILHEIYSATGMSRGTITDKEDKTMSISPLKCKRADLTSSLGRMMSNLLFIIDANVVAGPPCKDGFWFFTTREKRSDNPDA</sequence>
<gene>
    <name evidence="1" type="ORF">CRD36_09885</name>
</gene>
<keyword evidence="2" id="KW-1185">Reference proteome</keyword>
<accession>A0A2G4YRS7</accession>
<organism evidence="1 2">
    <name type="scientific">Paremcibacter congregatus</name>
    <dbReference type="NCBI Taxonomy" id="2043170"/>
    <lineage>
        <taxon>Bacteria</taxon>
        <taxon>Pseudomonadati</taxon>
        <taxon>Pseudomonadota</taxon>
        <taxon>Alphaproteobacteria</taxon>
        <taxon>Emcibacterales</taxon>
        <taxon>Emcibacteraceae</taxon>
        <taxon>Paremcibacter</taxon>
    </lineage>
</organism>
<evidence type="ECO:0000313" key="2">
    <source>
        <dbReference type="Proteomes" id="UP000229730"/>
    </source>
</evidence>
<dbReference type="EMBL" id="PDEM01000020">
    <property type="protein sequence ID" value="PHZ85018.1"/>
    <property type="molecule type" value="Genomic_DNA"/>
</dbReference>
<dbReference type="AlphaFoldDB" id="A0A2G4YRS7"/>
<evidence type="ECO:0000313" key="1">
    <source>
        <dbReference type="EMBL" id="PHZ85018.1"/>
    </source>
</evidence>